<evidence type="ECO:0000256" key="7">
    <source>
        <dbReference type="ARBA" id="ARBA00023306"/>
    </source>
</evidence>
<name>A0A9P0GNN7_PHACE</name>
<organism evidence="13 14">
    <name type="scientific">Phaedon cochleariae</name>
    <name type="common">Mustard beetle</name>
    <dbReference type="NCBI Taxonomy" id="80249"/>
    <lineage>
        <taxon>Eukaryota</taxon>
        <taxon>Metazoa</taxon>
        <taxon>Ecdysozoa</taxon>
        <taxon>Arthropoda</taxon>
        <taxon>Hexapoda</taxon>
        <taxon>Insecta</taxon>
        <taxon>Pterygota</taxon>
        <taxon>Neoptera</taxon>
        <taxon>Endopterygota</taxon>
        <taxon>Coleoptera</taxon>
        <taxon>Polyphaga</taxon>
        <taxon>Cucujiformia</taxon>
        <taxon>Chrysomeloidea</taxon>
        <taxon>Chrysomelidae</taxon>
        <taxon>Chrysomelinae</taxon>
        <taxon>Chrysomelini</taxon>
        <taxon>Phaedon</taxon>
    </lineage>
</organism>
<keyword evidence="7" id="KW-0131">Cell cycle</keyword>
<dbReference type="InterPro" id="IPR038718">
    <property type="entry name" value="SNF2-like_sf"/>
</dbReference>
<dbReference type="SMART" id="SM00490">
    <property type="entry name" value="HELICc"/>
    <property type="match status" value="1"/>
</dbReference>
<feature type="region of interest" description="Disordered" evidence="10">
    <location>
        <begin position="121"/>
        <end position="144"/>
    </location>
</feature>
<dbReference type="FunFam" id="3.40.50.10810:FF:000042">
    <property type="entry name" value="SNF2 family helicase-like protein"/>
    <property type="match status" value="1"/>
</dbReference>
<dbReference type="GO" id="GO:0008094">
    <property type="term" value="F:ATP-dependent activity, acting on DNA"/>
    <property type="evidence" value="ECO:0007669"/>
    <property type="project" value="TreeGrafter"/>
</dbReference>
<dbReference type="InterPro" id="IPR027417">
    <property type="entry name" value="P-loop_NTPase"/>
</dbReference>
<evidence type="ECO:0000256" key="5">
    <source>
        <dbReference type="ARBA" id="ARBA00022801"/>
    </source>
</evidence>
<protein>
    <recommendedName>
        <fullName evidence="2">DNA repair and recombination protein RAD54-like</fullName>
    </recommendedName>
    <alternativeName>
        <fullName evidence="9">Protein okra</fullName>
    </alternativeName>
</protein>
<dbReference type="Proteomes" id="UP001153737">
    <property type="component" value="Chromosome 4"/>
</dbReference>
<dbReference type="Pfam" id="PF00176">
    <property type="entry name" value="SNF2-rel_dom"/>
    <property type="match status" value="1"/>
</dbReference>
<comment type="subunit">
    <text evidence="1">Interacts (via N-terminus) with spn-A/Rad51.</text>
</comment>
<evidence type="ECO:0000256" key="3">
    <source>
        <dbReference type="ARBA" id="ARBA00022618"/>
    </source>
</evidence>
<evidence type="ECO:0000313" key="14">
    <source>
        <dbReference type="Proteomes" id="UP001153737"/>
    </source>
</evidence>
<accession>A0A9P0GNN7</accession>
<dbReference type="GO" id="GO:0016787">
    <property type="term" value="F:hydrolase activity"/>
    <property type="evidence" value="ECO:0007669"/>
    <property type="project" value="UniProtKB-KW"/>
</dbReference>
<feature type="region of interest" description="Disordered" evidence="10">
    <location>
        <begin position="39"/>
        <end position="68"/>
    </location>
</feature>
<evidence type="ECO:0000256" key="10">
    <source>
        <dbReference type="SAM" id="MobiDB-lite"/>
    </source>
</evidence>
<proteinExistence type="predicted"/>
<keyword evidence="6" id="KW-0469">Meiosis</keyword>
<evidence type="ECO:0000256" key="9">
    <source>
        <dbReference type="ARBA" id="ARBA00029956"/>
    </source>
</evidence>
<dbReference type="OrthoDB" id="413460at2759"/>
<dbReference type="SMART" id="SM00487">
    <property type="entry name" value="DEXDc"/>
    <property type="match status" value="1"/>
</dbReference>
<gene>
    <name evidence="13" type="ORF">PHAECO_LOCUS8795</name>
</gene>
<dbReference type="InterPro" id="IPR049730">
    <property type="entry name" value="SNF2/RAD54-like_C"/>
</dbReference>
<evidence type="ECO:0000256" key="2">
    <source>
        <dbReference type="ARBA" id="ARBA00015341"/>
    </source>
</evidence>
<feature type="compositionally biased region" description="Polar residues" evidence="10">
    <location>
        <begin position="59"/>
        <end position="68"/>
    </location>
</feature>
<dbReference type="GO" id="GO:0051321">
    <property type="term" value="P:meiotic cell cycle"/>
    <property type="evidence" value="ECO:0007669"/>
    <property type="project" value="UniProtKB-KW"/>
</dbReference>
<keyword evidence="3" id="KW-0132">Cell division</keyword>
<evidence type="ECO:0000256" key="6">
    <source>
        <dbReference type="ARBA" id="ARBA00023254"/>
    </source>
</evidence>
<dbReference type="GO" id="GO:0005524">
    <property type="term" value="F:ATP binding"/>
    <property type="evidence" value="ECO:0007669"/>
    <property type="project" value="InterPro"/>
</dbReference>
<dbReference type="SUPFAM" id="SSF52540">
    <property type="entry name" value="P-loop containing nucleoside triphosphate hydrolases"/>
    <property type="match status" value="2"/>
</dbReference>
<dbReference type="CDD" id="cd18793">
    <property type="entry name" value="SF2_C_SNF"/>
    <property type="match status" value="1"/>
</dbReference>
<evidence type="ECO:0000256" key="4">
    <source>
        <dbReference type="ARBA" id="ARBA00022776"/>
    </source>
</evidence>
<dbReference type="Pfam" id="PF00271">
    <property type="entry name" value="Helicase_C"/>
    <property type="match status" value="1"/>
</dbReference>
<dbReference type="GO" id="GO:0005634">
    <property type="term" value="C:nucleus"/>
    <property type="evidence" value="ECO:0007669"/>
    <property type="project" value="TreeGrafter"/>
</dbReference>
<dbReference type="PROSITE" id="PS51194">
    <property type="entry name" value="HELICASE_CTER"/>
    <property type="match status" value="1"/>
</dbReference>
<evidence type="ECO:0000259" key="11">
    <source>
        <dbReference type="PROSITE" id="PS51192"/>
    </source>
</evidence>
<comment type="function">
    <text evidence="8">Involved in mitotic DNA repair and meiotic recombination. Functions in the recombinational DNA repair pathway. Essential for interhomolog gene conversion (GC), but may have a less important role in intersister GC than spn-A/Rad51. In the presence of DNA, spn-A/Rad51 enhances the ATPase activity of okr/Rad54.</text>
</comment>
<dbReference type="Gene3D" id="3.40.50.300">
    <property type="entry name" value="P-loop containing nucleotide triphosphate hydrolases"/>
    <property type="match status" value="1"/>
</dbReference>
<feature type="domain" description="Helicase C-terminal" evidence="12">
    <location>
        <begin position="633"/>
        <end position="790"/>
    </location>
</feature>
<keyword evidence="5" id="KW-0378">Hydrolase</keyword>
<dbReference type="InterPro" id="IPR050496">
    <property type="entry name" value="SNF2_RAD54_helicase_repair"/>
</dbReference>
<evidence type="ECO:0000256" key="1">
    <source>
        <dbReference type="ARBA" id="ARBA00011467"/>
    </source>
</evidence>
<dbReference type="CDD" id="cd18000">
    <property type="entry name" value="DEXHc_ERCC6"/>
    <property type="match status" value="1"/>
</dbReference>
<evidence type="ECO:0000313" key="13">
    <source>
        <dbReference type="EMBL" id="CAH1164078.1"/>
    </source>
</evidence>
<keyword evidence="4" id="KW-0498">Mitosis</keyword>
<keyword evidence="14" id="KW-1185">Reference proteome</keyword>
<dbReference type="AlphaFoldDB" id="A0A9P0GNN7"/>
<reference evidence="13" key="1">
    <citation type="submission" date="2022-01" db="EMBL/GenBank/DDBJ databases">
        <authorList>
            <person name="King R."/>
        </authorList>
    </citation>
    <scope>NUCLEOTIDE SEQUENCE</scope>
</reference>
<reference evidence="13" key="2">
    <citation type="submission" date="2022-10" db="EMBL/GenBank/DDBJ databases">
        <authorList>
            <consortium name="ENA_rothamsted_submissions"/>
            <consortium name="culmorum"/>
            <person name="King R."/>
        </authorList>
    </citation>
    <scope>NUCLEOTIDE SEQUENCE</scope>
</reference>
<dbReference type="InterPro" id="IPR001650">
    <property type="entry name" value="Helicase_C-like"/>
</dbReference>
<evidence type="ECO:0000259" key="12">
    <source>
        <dbReference type="PROSITE" id="PS51194"/>
    </source>
</evidence>
<dbReference type="PROSITE" id="PS51192">
    <property type="entry name" value="HELICASE_ATP_BIND_1"/>
    <property type="match status" value="1"/>
</dbReference>
<dbReference type="InterPro" id="IPR000330">
    <property type="entry name" value="SNF2_N"/>
</dbReference>
<dbReference type="GO" id="GO:0006283">
    <property type="term" value="P:transcription-coupled nucleotide-excision repair"/>
    <property type="evidence" value="ECO:0007669"/>
    <property type="project" value="TreeGrafter"/>
</dbReference>
<sequence>MNNQNIDLNKILSSENVNIWSANQEELEEQALRELEVLRKDNENSTTDQLEDGEIEASETGNEDYNNANSSVFSVLNIEQYIQRQEDLKKRQDFKKALDAHPTTGTIHSNFKKSSIVIKKHKRKLSPEKSNQSENESQYQQDTSQINTLYSRRCTNSTSDVIGETKCIRANSGSEDASEDENNSGSEYIPSENEKDSDYESFVPHKIAEPDNPPKKKRKTSLGEHKIQDDGKWKNYKKRLDEYYKKVEENVSSIDDNDEDHEEKQVTAEFHSIKGGLRVPINIWTKLYGYQQDSIHWLWQLHQKATGGLLGDEMGLGKTVQIIVFLHALEFSRVISCHGRFNGLGPSLIVCPATVIQQWVKHFHEWAPEFRVAILHQSGSYQGNKALLIKDMHKSKGILITTYSGVLTYNDVLVDYNWHYLILDEGHKIRNPAAKATVAVKRIRTPHRIMLTGSPMQNNLTELWSLFDFTNPGVLGDSATFQEHFANPILHGGFANSTPSQEATALSVATMLKSIIDPYLLRRTKSEVQHHISLPNKSEQVLFCSLTKYQIDLYKNFLMSEQVSTMLGRGIKHWYAEKSLRAGVLVAITKLRKICNHPDIFMSEEDSNSLEDDDSLPLEEKFGYYKKSGKMVVVSALLKIWKKQGHRVLLFTQGRAMIVVFQQFLDQHGYKYLKMDGSTSIRSRQSLIDKFNQDSSFDVFLLTTRVGGLGVNLTGANRVIIYDPDWNPATDTQARERAWRIGQEKNVTVYRLLSAGTIEEKMYQRQVWKQLLSNKILLDPKTNKFFRSSDLHDLFSLQESTDSNPETANIFHNSRVRIQESMKKKKELKSKKLKKSDVQFTEDKLQQMKNLAHQIAKSLTKPKSILPPELEEEKLQKLKEKEEIKTLSPQALLDYNREKAKQKETASINKIDNCEATVSFSEALEYSEKTAKLHHVLNSSKADHCTVIQKAQIIHQKITKEPEQLIEKYKKSKPKNVGKEKRKKDKAIVDTSGKIDGEIVDGLVKTEIKRQKKSKKEENVETHDDYVLGKLFQKKGVSRALQHESIVQSGSRGGNLRIHFDARQRAEKSLEALRKSRIDNWRW</sequence>
<evidence type="ECO:0000256" key="8">
    <source>
        <dbReference type="ARBA" id="ARBA00024776"/>
    </source>
</evidence>
<feature type="region of interest" description="Disordered" evidence="10">
    <location>
        <begin position="170"/>
        <end position="228"/>
    </location>
</feature>
<feature type="compositionally biased region" description="Low complexity" evidence="10">
    <location>
        <begin position="128"/>
        <end position="141"/>
    </location>
</feature>
<dbReference type="EMBL" id="OU896710">
    <property type="protein sequence ID" value="CAH1164078.1"/>
    <property type="molecule type" value="Genomic_DNA"/>
</dbReference>
<dbReference type="PANTHER" id="PTHR45629">
    <property type="entry name" value="SNF2/RAD54 FAMILY MEMBER"/>
    <property type="match status" value="1"/>
</dbReference>
<dbReference type="InterPro" id="IPR014001">
    <property type="entry name" value="Helicase_ATP-bd"/>
</dbReference>
<feature type="domain" description="Helicase ATP-binding" evidence="11">
    <location>
        <begin position="299"/>
        <end position="473"/>
    </location>
</feature>
<dbReference type="PANTHER" id="PTHR45629:SF7">
    <property type="entry name" value="DNA EXCISION REPAIR PROTEIN ERCC-6-RELATED"/>
    <property type="match status" value="1"/>
</dbReference>
<dbReference type="Gene3D" id="3.40.50.10810">
    <property type="entry name" value="Tandem AAA-ATPase domain"/>
    <property type="match status" value="1"/>
</dbReference>
<dbReference type="GO" id="GO:0051301">
    <property type="term" value="P:cell division"/>
    <property type="evidence" value="ECO:0007669"/>
    <property type="project" value="UniProtKB-KW"/>
</dbReference>